<evidence type="ECO:0000256" key="2">
    <source>
        <dbReference type="ARBA" id="ARBA00004305"/>
    </source>
</evidence>
<comment type="caution">
    <text evidence="13">The sequence shown here is derived from an EMBL/GenBank/DDBJ whole genome shotgun (WGS) entry which is preliminary data.</text>
</comment>
<evidence type="ECO:0000313" key="14">
    <source>
        <dbReference type="Proteomes" id="UP000494165"/>
    </source>
</evidence>
<dbReference type="InterPro" id="IPR049704">
    <property type="entry name" value="Aminotrans_3_PPA_site"/>
</dbReference>
<dbReference type="GO" id="GO:0042802">
    <property type="term" value="F:identical protein binding"/>
    <property type="evidence" value="ECO:0007669"/>
    <property type="project" value="TreeGrafter"/>
</dbReference>
<dbReference type="InterPro" id="IPR018392">
    <property type="entry name" value="LysM"/>
</dbReference>
<dbReference type="NCBIfam" id="TIGR01885">
    <property type="entry name" value="Orn_aminotrans"/>
    <property type="match status" value="1"/>
</dbReference>
<dbReference type="CDD" id="cd00118">
    <property type="entry name" value="LysM"/>
    <property type="match status" value="1"/>
</dbReference>
<protein>
    <recommendedName>
        <fullName evidence="6">ornithine aminotransferase</fullName>
        <ecNumber evidence="6">2.6.1.13</ecNumber>
    </recommendedName>
    <alternativeName>
        <fullName evidence="10">Ornithine--oxo-acid aminotransferase</fullName>
    </alternativeName>
</protein>
<feature type="compositionally biased region" description="Polar residues" evidence="11">
    <location>
        <begin position="679"/>
        <end position="689"/>
    </location>
</feature>
<dbReference type="Gene3D" id="3.40.640.10">
    <property type="entry name" value="Type I PLP-dependent aspartate aminotransferase-like (Major domain)"/>
    <property type="match status" value="1"/>
</dbReference>
<dbReference type="Pfam" id="PF01476">
    <property type="entry name" value="LysM"/>
    <property type="match status" value="1"/>
</dbReference>
<dbReference type="PANTHER" id="PTHR11986:SF18">
    <property type="entry name" value="ORNITHINE AMINOTRANSFERASE, MITOCHONDRIAL"/>
    <property type="match status" value="1"/>
</dbReference>
<evidence type="ECO:0000256" key="4">
    <source>
        <dbReference type="ARBA" id="ARBA00008954"/>
    </source>
</evidence>
<dbReference type="GO" id="GO:0010121">
    <property type="term" value="P:L-arginine catabolic process to proline via ornithine"/>
    <property type="evidence" value="ECO:0007669"/>
    <property type="project" value="TreeGrafter"/>
</dbReference>
<accession>A0A8S1BSH7</accession>
<dbReference type="Gene3D" id="3.10.350.10">
    <property type="entry name" value="LysM domain"/>
    <property type="match status" value="1"/>
</dbReference>
<dbReference type="GO" id="GO:0004587">
    <property type="term" value="F:ornithine aminotransferase activity"/>
    <property type="evidence" value="ECO:0007669"/>
    <property type="project" value="UniProtKB-EC"/>
</dbReference>
<dbReference type="OrthoDB" id="425114at2759"/>
<evidence type="ECO:0000256" key="9">
    <source>
        <dbReference type="ARBA" id="ARBA00022898"/>
    </source>
</evidence>
<dbReference type="GO" id="GO:0019544">
    <property type="term" value="P:L-arginine catabolic process to L-glutamate"/>
    <property type="evidence" value="ECO:0007669"/>
    <property type="project" value="TreeGrafter"/>
</dbReference>
<comment type="subunit">
    <text evidence="5">Homotetramer.</text>
</comment>
<keyword evidence="8" id="KW-0808">Transferase</keyword>
<dbReference type="InterPro" id="IPR036779">
    <property type="entry name" value="LysM_dom_sf"/>
</dbReference>
<feature type="region of interest" description="Disordered" evidence="11">
    <location>
        <begin position="663"/>
        <end position="704"/>
    </location>
</feature>
<gene>
    <name evidence="13" type="ORF">CLODIP_2_CD05227</name>
</gene>
<evidence type="ECO:0000256" key="11">
    <source>
        <dbReference type="SAM" id="MobiDB-lite"/>
    </source>
</evidence>
<evidence type="ECO:0000256" key="5">
    <source>
        <dbReference type="ARBA" id="ARBA00011881"/>
    </source>
</evidence>
<evidence type="ECO:0000313" key="13">
    <source>
        <dbReference type="EMBL" id="CAB3359485.1"/>
    </source>
</evidence>
<dbReference type="FunFam" id="3.90.1150.10:FF:000152">
    <property type="entry name" value="Ornithine aminotransferase"/>
    <property type="match status" value="1"/>
</dbReference>
<dbReference type="InterPro" id="IPR010164">
    <property type="entry name" value="Orn_aminotrans"/>
</dbReference>
<dbReference type="CDD" id="cd00610">
    <property type="entry name" value="OAT_like"/>
    <property type="match status" value="1"/>
</dbReference>
<dbReference type="Gene3D" id="3.90.1150.10">
    <property type="entry name" value="Aspartate Aminotransferase, domain 1"/>
    <property type="match status" value="1"/>
</dbReference>
<dbReference type="InterPro" id="IPR015424">
    <property type="entry name" value="PyrdxlP-dep_Trfase"/>
</dbReference>
<dbReference type="InterPro" id="IPR050103">
    <property type="entry name" value="Class-III_PLP-dep_AT"/>
</dbReference>
<dbReference type="InterPro" id="IPR015422">
    <property type="entry name" value="PyrdxlP-dep_Trfase_small"/>
</dbReference>
<dbReference type="SMART" id="SM00257">
    <property type="entry name" value="LysM"/>
    <property type="match status" value="1"/>
</dbReference>
<comment type="subcellular location">
    <subcellularLocation>
        <location evidence="2">Mitochondrion matrix</location>
    </subcellularLocation>
</comment>
<dbReference type="InterPro" id="IPR005814">
    <property type="entry name" value="Aminotrans_3"/>
</dbReference>
<feature type="region of interest" description="Disordered" evidence="11">
    <location>
        <begin position="581"/>
        <end position="629"/>
    </location>
</feature>
<keyword evidence="7" id="KW-0032">Aminotransferase</keyword>
<keyword evidence="14" id="KW-1185">Reference proteome</keyword>
<dbReference type="FunFam" id="3.40.640.10:FF:000011">
    <property type="entry name" value="Ornithine aminotransferase"/>
    <property type="match status" value="1"/>
</dbReference>
<dbReference type="InterPro" id="IPR015421">
    <property type="entry name" value="PyrdxlP-dep_Trfase_major"/>
</dbReference>
<comment type="similarity">
    <text evidence="4">Belongs to the class-III pyridoxal-phosphate-dependent aminotransferase family.</text>
</comment>
<comment type="cofactor">
    <cofactor evidence="1">
        <name>pyridoxal 5'-phosphate</name>
        <dbReference type="ChEBI" id="CHEBI:597326"/>
    </cofactor>
</comment>
<dbReference type="EMBL" id="CADEPI010000001">
    <property type="protein sequence ID" value="CAB3359485.1"/>
    <property type="molecule type" value="Genomic_DNA"/>
</dbReference>
<evidence type="ECO:0000256" key="1">
    <source>
        <dbReference type="ARBA" id="ARBA00001933"/>
    </source>
</evidence>
<dbReference type="Proteomes" id="UP000494165">
    <property type="component" value="Unassembled WGS sequence"/>
</dbReference>
<feature type="domain" description="LysM" evidence="12">
    <location>
        <begin position="526"/>
        <end position="570"/>
    </location>
</feature>
<evidence type="ECO:0000256" key="10">
    <source>
        <dbReference type="ARBA" id="ARBA00030587"/>
    </source>
</evidence>
<dbReference type="AlphaFoldDB" id="A0A8S1BSH7"/>
<dbReference type="GO" id="GO:0030170">
    <property type="term" value="F:pyridoxal phosphate binding"/>
    <property type="evidence" value="ECO:0007669"/>
    <property type="project" value="InterPro"/>
</dbReference>
<dbReference type="PANTHER" id="PTHR11986">
    <property type="entry name" value="AMINOTRANSFERASE CLASS III"/>
    <property type="match status" value="1"/>
</dbReference>
<comment type="pathway">
    <text evidence="3">Amino-acid biosynthesis; L-proline biosynthesis; L-glutamate 5-semialdehyde from L-ornithine: step 1/1.</text>
</comment>
<organism evidence="13 14">
    <name type="scientific">Cloeon dipterum</name>
    <dbReference type="NCBI Taxonomy" id="197152"/>
    <lineage>
        <taxon>Eukaryota</taxon>
        <taxon>Metazoa</taxon>
        <taxon>Ecdysozoa</taxon>
        <taxon>Arthropoda</taxon>
        <taxon>Hexapoda</taxon>
        <taxon>Insecta</taxon>
        <taxon>Pterygota</taxon>
        <taxon>Palaeoptera</taxon>
        <taxon>Ephemeroptera</taxon>
        <taxon>Pisciforma</taxon>
        <taxon>Baetidae</taxon>
        <taxon>Cloeon</taxon>
    </lineage>
</organism>
<dbReference type="SUPFAM" id="SSF53383">
    <property type="entry name" value="PLP-dependent transferases"/>
    <property type="match status" value="1"/>
</dbReference>
<keyword evidence="9" id="KW-0663">Pyridoxal phosphate</keyword>
<feature type="compositionally biased region" description="Low complexity" evidence="11">
    <location>
        <begin position="581"/>
        <end position="599"/>
    </location>
</feature>
<sequence length="704" mass="77657">MNKMRVMLIRAVLQDVRGFATASYTAPAAQGAPLKKMQEISSEDVMHREEKFSAHNYHPLPVAICKAKGVHMWDMEGRKYLDFLSAYSAVNQGHCHPRLLAALQEQASKLTLTSRAFYCDLLGEYAEMATNLFGYQKLLPMNTGVEGGETACKLARKWAYMKKGVPDNQAVIIFAEGNFWGRTMSAISSSTDPSSYKGFGPFMPGFKLVPYDDLEALEKALEDPNVCAFMVEPIQGEAGVVVPKDGYLKGIRQLCDKHNVLWIADEVQTGLARTGRRLAVDHEGVKPDILILGKALSGGILPVSAVLANDDVMLCIKPGEHGSTYGGNALACRVAMEALQVLEDENMAQNAERLGNLFRDELRKQLPQEIVTQVRGKGLLNAIVMNPEIDAWEVCLHMKEKGLLAKPTHGHIIRLAPPLVITEEQIKQSIEIIVRRTGCLLEIYVIRQCGENCVASTVGRAVADKIGWNAATKRALTMLQSDSLVSMADGGPEERQCFANLNRSFKRYGSTSNYDSRSPETLTRTILHDIDENDTLQGLALKYGTTMEQIRRVNRLWTGDSLFLRSTLRIPVAADSALASSSGLSTLSSADSGNSSDSSSPEERPSAILQEARRPSVRLLADPSDPSPTEFLGKIDSSIAHTKSQVNKFNARSNFYMEEEVDSVSRSRRRPCVSRLRPQSSETDPQLMNSLKKLEQSQDAIFEL</sequence>
<dbReference type="PROSITE" id="PS00600">
    <property type="entry name" value="AA_TRANSFER_CLASS_3"/>
    <property type="match status" value="1"/>
</dbReference>
<proteinExistence type="inferred from homology"/>
<dbReference type="Pfam" id="PF00202">
    <property type="entry name" value="Aminotran_3"/>
    <property type="match status" value="1"/>
</dbReference>
<dbReference type="PROSITE" id="PS51782">
    <property type="entry name" value="LYSM"/>
    <property type="match status" value="1"/>
</dbReference>
<evidence type="ECO:0000256" key="8">
    <source>
        <dbReference type="ARBA" id="ARBA00022679"/>
    </source>
</evidence>
<dbReference type="SUPFAM" id="SSF54106">
    <property type="entry name" value="LysM domain"/>
    <property type="match status" value="1"/>
</dbReference>
<reference evidence="13 14" key="1">
    <citation type="submission" date="2020-04" db="EMBL/GenBank/DDBJ databases">
        <authorList>
            <person name="Alioto T."/>
            <person name="Alioto T."/>
            <person name="Gomez Garrido J."/>
        </authorList>
    </citation>
    <scope>NUCLEOTIDE SEQUENCE [LARGE SCALE GENOMIC DNA]</scope>
</reference>
<evidence type="ECO:0000256" key="3">
    <source>
        <dbReference type="ARBA" id="ARBA00004998"/>
    </source>
</evidence>
<evidence type="ECO:0000256" key="7">
    <source>
        <dbReference type="ARBA" id="ARBA00022576"/>
    </source>
</evidence>
<evidence type="ECO:0000256" key="6">
    <source>
        <dbReference type="ARBA" id="ARBA00012924"/>
    </source>
</evidence>
<name>A0A8S1BSH7_9INSE</name>
<evidence type="ECO:0000259" key="12">
    <source>
        <dbReference type="PROSITE" id="PS51782"/>
    </source>
</evidence>
<dbReference type="GO" id="GO:0005759">
    <property type="term" value="C:mitochondrial matrix"/>
    <property type="evidence" value="ECO:0007669"/>
    <property type="project" value="UniProtKB-SubCell"/>
</dbReference>
<dbReference type="EC" id="2.6.1.13" evidence="6"/>